<organism evidence="2 3">
    <name type="scientific">Ciceribacter naphthalenivorans</name>
    <dbReference type="NCBI Taxonomy" id="1118451"/>
    <lineage>
        <taxon>Bacteria</taxon>
        <taxon>Pseudomonadati</taxon>
        <taxon>Pseudomonadota</taxon>
        <taxon>Alphaproteobacteria</taxon>
        <taxon>Hyphomicrobiales</taxon>
        <taxon>Rhizobiaceae</taxon>
        <taxon>Ciceribacter</taxon>
    </lineage>
</organism>
<evidence type="ECO:0000313" key="2">
    <source>
        <dbReference type="EMBL" id="GEO84995.1"/>
    </source>
</evidence>
<dbReference type="AlphaFoldDB" id="A0A512HHR5"/>
<comment type="caution">
    <text evidence="2">The sequence shown here is derived from an EMBL/GenBank/DDBJ whole genome shotgun (WGS) entry which is preliminary data.</text>
</comment>
<reference evidence="2 3" key="1">
    <citation type="submission" date="2019-07" db="EMBL/GenBank/DDBJ databases">
        <title>Whole genome shotgun sequence of Rhizobium naphthalenivorans NBRC 107585.</title>
        <authorList>
            <person name="Hosoyama A."/>
            <person name="Uohara A."/>
            <person name="Ohji S."/>
            <person name="Ichikawa N."/>
        </authorList>
    </citation>
    <scope>NUCLEOTIDE SEQUENCE [LARGE SCALE GENOMIC DNA]</scope>
    <source>
        <strain evidence="2 3">NBRC 107585</strain>
    </source>
</reference>
<gene>
    <name evidence="2" type="ORF">RNA01_19270</name>
</gene>
<dbReference type="Proteomes" id="UP000321717">
    <property type="component" value="Unassembled WGS sequence"/>
</dbReference>
<evidence type="ECO:0000256" key="1">
    <source>
        <dbReference type="SAM" id="MobiDB-lite"/>
    </source>
</evidence>
<proteinExistence type="predicted"/>
<evidence type="ECO:0000313" key="3">
    <source>
        <dbReference type="Proteomes" id="UP000321717"/>
    </source>
</evidence>
<accession>A0A512HHR5</accession>
<keyword evidence="3" id="KW-1185">Reference proteome</keyword>
<feature type="region of interest" description="Disordered" evidence="1">
    <location>
        <begin position="41"/>
        <end position="65"/>
    </location>
</feature>
<name>A0A512HHR5_9HYPH</name>
<protein>
    <submittedName>
        <fullName evidence="2">Uncharacterized protein</fullName>
    </submittedName>
</protein>
<sequence length="65" mass="6821">MALWQAAASGNAQADYQAYLAAYTTGKFVAIANNRIAGLTKTAPAPLPSSSRRHRPPLPSRSPPA</sequence>
<dbReference type="EMBL" id="BJZP01000007">
    <property type="protein sequence ID" value="GEO84995.1"/>
    <property type="molecule type" value="Genomic_DNA"/>
</dbReference>